<comment type="caution">
    <text evidence="1">The sequence shown here is derived from an EMBL/GenBank/DDBJ whole genome shotgun (WGS) entry which is preliminary data.</text>
</comment>
<keyword evidence="2" id="KW-1185">Reference proteome</keyword>
<gene>
    <name evidence="1" type="ORF">WR25_10555</name>
</gene>
<sequence>MVGYLYAISRGAEWIYDTDDDNRPAFGGLESFDYSEETSGVRFERDKSDDLRYRLFNPYLHFGRKDMWPRGFPLEFYKLHNHTDANFRLCEKMKRPAVQQGLVDMDPDVDAIFRLLNADPRIPPSEHFNSHAPPVILGRKMYSPWNSQNTLFHRNAFFTMFLPTSVSFRTTDIWRSFFAQKLLHLIDEYVAFYPVNAVQIRNAHNYLEDFESEQDVYLKSGKILTFLDFWNCNKKSTYNCTIELAEQFGNWKFWDESDVELVKDWVYDLIRIGYDFPKLKTSTYYELPDSEDVKNPNCRRMFLQLLNDKPIDSTKPAKLYQQITSHLTLAKLHTKIKQLPKLLDTALIVVHNFPMKYEFGLSLIQRLYTPYFGVVIFCGSWYPENQTYTFFDTPPLQHPFNYIHIHPQEMNSGYNHEICMIKTHDLRLRNIRGYFAMADDAVLNFWQNINLDMVFHQWGTRNAKTGNSVWWETVEGKFVA</sequence>
<dbReference type="PANTHER" id="PTHR31362">
    <property type="entry name" value="GLYCOSYLTRANSFERASE STELLO1-RELATED"/>
    <property type="match status" value="1"/>
</dbReference>
<accession>A0A2A2JTE5</accession>
<evidence type="ECO:0000313" key="2">
    <source>
        <dbReference type="Proteomes" id="UP000218231"/>
    </source>
</evidence>
<evidence type="ECO:0000313" key="1">
    <source>
        <dbReference type="EMBL" id="PAV64920.1"/>
    </source>
</evidence>
<dbReference type="STRING" id="2018661.A0A2A2JTE5"/>
<proteinExistence type="predicted"/>
<dbReference type="PANTHER" id="PTHR31362:SF0">
    <property type="entry name" value="EXOSTOSIN DOMAIN-CONTAINING PROTEIN-RELATED"/>
    <property type="match status" value="1"/>
</dbReference>
<dbReference type="AlphaFoldDB" id="A0A2A2JTE5"/>
<reference evidence="1 2" key="1">
    <citation type="journal article" date="2017" name="Curr. Biol.">
        <title>Genome architecture and evolution of a unichromosomal asexual nematode.</title>
        <authorList>
            <person name="Fradin H."/>
            <person name="Zegar C."/>
            <person name="Gutwein M."/>
            <person name="Lucas J."/>
            <person name="Kovtun M."/>
            <person name="Corcoran D."/>
            <person name="Baugh L.R."/>
            <person name="Kiontke K."/>
            <person name="Gunsalus K."/>
            <person name="Fitch D.H."/>
            <person name="Piano F."/>
        </authorList>
    </citation>
    <scope>NUCLEOTIDE SEQUENCE [LARGE SCALE GENOMIC DNA]</scope>
    <source>
        <strain evidence="1">PF1309</strain>
    </source>
</reference>
<protein>
    <submittedName>
        <fullName evidence="1">Uncharacterized protein</fullName>
    </submittedName>
</protein>
<dbReference type="InterPro" id="IPR005049">
    <property type="entry name" value="STL-like"/>
</dbReference>
<dbReference type="EMBL" id="LIAE01010233">
    <property type="protein sequence ID" value="PAV64920.1"/>
    <property type="molecule type" value="Genomic_DNA"/>
</dbReference>
<organism evidence="1 2">
    <name type="scientific">Diploscapter pachys</name>
    <dbReference type="NCBI Taxonomy" id="2018661"/>
    <lineage>
        <taxon>Eukaryota</taxon>
        <taxon>Metazoa</taxon>
        <taxon>Ecdysozoa</taxon>
        <taxon>Nematoda</taxon>
        <taxon>Chromadorea</taxon>
        <taxon>Rhabditida</taxon>
        <taxon>Rhabditina</taxon>
        <taxon>Rhabditomorpha</taxon>
        <taxon>Rhabditoidea</taxon>
        <taxon>Rhabditidae</taxon>
        <taxon>Diploscapter</taxon>
    </lineage>
</organism>
<name>A0A2A2JTE5_9BILA</name>
<dbReference type="Pfam" id="PF03385">
    <property type="entry name" value="STELLO"/>
    <property type="match status" value="2"/>
</dbReference>
<dbReference type="Proteomes" id="UP000218231">
    <property type="component" value="Unassembled WGS sequence"/>
</dbReference>
<dbReference type="OrthoDB" id="5948173at2759"/>